<dbReference type="Pfam" id="PF13561">
    <property type="entry name" value="adh_short_C2"/>
    <property type="match status" value="1"/>
</dbReference>
<dbReference type="EMBL" id="AP025628">
    <property type="protein sequence ID" value="BDG60110.1"/>
    <property type="molecule type" value="Genomic_DNA"/>
</dbReference>
<dbReference type="PANTHER" id="PTHR42760:SF133">
    <property type="entry name" value="3-OXOACYL-[ACYL-CARRIER-PROTEIN] REDUCTASE"/>
    <property type="match status" value="1"/>
</dbReference>
<dbReference type="SMART" id="SM00822">
    <property type="entry name" value="PKS_KR"/>
    <property type="match status" value="1"/>
</dbReference>
<dbReference type="FunFam" id="3.40.50.720:FF:000084">
    <property type="entry name" value="Short-chain dehydrogenase reductase"/>
    <property type="match status" value="1"/>
</dbReference>
<dbReference type="PRINTS" id="PR00081">
    <property type="entry name" value="GDHRDH"/>
</dbReference>
<sequence>MVKSLRDQRVLVTGAGRGIGAATARAFLAEGARVMIHDRDLAQVQRAAAELGFGPDRLLTYATDVRSAEGVRGMVDAIVAAWGGIDICISNAGVYPEALVLDMTEAEWDLVFDTNAKGTFLVCQAVARQMVKQGTGGDIITISSGSYRIARVGSAHYCASKAAVVMFSQTLAMELGQYGIRVNSIAPGIIDSSNLTEEYKVSFALQVPVGRVGTPADVAAACLMVASNPSNYLTGTVITVDGGASAGRFGLPPSRPSTRSA</sequence>
<dbReference type="PRINTS" id="PR00080">
    <property type="entry name" value="SDRFAMILY"/>
</dbReference>
<proteinExistence type="inferred from homology"/>
<dbReference type="InterPro" id="IPR020904">
    <property type="entry name" value="Sc_DH/Rdtase_CS"/>
</dbReference>
<name>A0AA35G7N9_9FIRM</name>
<feature type="domain" description="Ketoreductase" evidence="3">
    <location>
        <begin position="8"/>
        <end position="192"/>
    </location>
</feature>
<protein>
    <submittedName>
        <fullName evidence="4">Dehydrogenase</fullName>
    </submittedName>
</protein>
<evidence type="ECO:0000256" key="2">
    <source>
        <dbReference type="ARBA" id="ARBA00023002"/>
    </source>
</evidence>
<accession>A0AA35G7N9</accession>
<dbReference type="PROSITE" id="PS00061">
    <property type="entry name" value="ADH_SHORT"/>
    <property type="match status" value="1"/>
</dbReference>
<keyword evidence="5" id="KW-1185">Reference proteome</keyword>
<evidence type="ECO:0000313" key="5">
    <source>
        <dbReference type="Proteomes" id="UP001163687"/>
    </source>
</evidence>
<dbReference type="RefSeq" id="WP_264844175.1">
    <property type="nucleotide sequence ID" value="NZ_AP025628.1"/>
</dbReference>
<dbReference type="Proteomes" id="UP001163687">
    <property type="component" value="Chromosome"/>
</dbReference>
<dbReference type="PANTHER" id="PTHR42760">
    <property type="entry name" value="SHORT-CHAIN DEHYDROGENASES/REDUCTASES FAMILY MEMBER"/>
    <property type="match status" value="1"/>
</dbReference>
<gene>
    <name evidence="4" type="ORF">caldi_12000</name>
</gene>
<dbReference type="GO" id="GO:0048038">
    <property type="term" value="F:quinone binding"/>
    <property type="evidence" value="ECO:0007669"/>
    <property type="project" value="TreeGrafter"/>
</dbReference>
<evidence type="ECO:0000256" key="1">
    <source>
        <dbReference type="ARBA" id="ARBA00006484"/>
    </source>
</evidence>
<dbReference type="KEGG" id="cmic:caldi_12000"/>
<dbReference type="AlphaFoldDB" id="A0AA35G7N9"/>
<evidence type="ECO:0000259" key="3">
    <source>
        <dbReference type="SMART" id="SM00822"/>
    </source>
</evidence>
<dbReference type="Gene3D" id="3.40.50.720">
    <property type="entry name" value="NAD(P)-binding Rossmann-like Domain"/>
    <property type="match status" value="1"/>
</dbReference>
<reference evidence="4" key="1">
    <citation type="submission" date="2022-03" db="EMBL/GenBank/DDBJ databases">
        <title>Complete genome sequence of Caldinitratiruptor microaerophilus.</title>
        <authorList>
            <person name="Mukaiyama R."/>
            <person name="Nishiyama T."/>
            <person name="Ueda K."/>
        </authorList>
    </citation>
    <scope>NUCLEOTIDE SEQUENCE</scope>
    <source>
        <strain evidence="4">JCM 16183</strain>
    </source>
</reference>
<dbReference type="SUPFAM" id="SSF51735">
    <property type="entry name" value="NAD(P)-binding Rossmann-fold domains"/>
    <property type="match status" value="1"/>
</dbReference>
<dbReference type="InterPro" id="IPR057326">
    <property type="entry name" value="KR_dom"/>
</dbReference>
<organism evidence="4 5">
    <name type="scientific">Caldinitratiruptor microaerophilus</name>
    <dbReference type="NCBI Taxonomy" id="671077"/>
    <lineage>
        <taxon>Bacteria</taxon>
        <taxon>Bacillati</taxon>
        <taxon>Bacillota</taxon>
        <taxon>Clostridia</taxon>
        <taxon>Eubacteriales</taxon>
        <taxon>Symbiobacteriaceae</taxon>
        <taxon>Caldinitratiruptor</taxon>
    </lineage>
</organism>
<comment type="similarity">
    <text evidence="1">Belongs to the short-chain dehydrogenases/reductases (SDR) family.</text>
</comment>
<dbReference type="GO" id="GO:0008206">
    <property type="term" value="P:bile acid metabolic process"/>
    <property type="evidence" value="ECO:0007669"/>
    <property type="project" value="UniProtKB-ARBA"/>
</dbReference>
<dbReference type="InterPro" id="IPR002347">
    <property type="entry name" value="SDR_fam"/>
</dbReference>
<evidence type="ECO:0000313" key="4">
    <source>
        <dbReference type="EMBL" id="BDG60110.1"/>
    </source>
</evidence>
<dbReference type="GO" id="GO:0006633">
    <property type="term" value="P:fatty acid biosynthetic process"/>
    <property type="evidence" value="ECO:0007669"/>
    <property type="project" value="TreeGrafter"/>
</dbReference>
<keyword evidence="2" id="KW-0560">Oxidoreductase</keyword>
<dbReference type="InterPro" id="IPR036291">
    <property type="entry name" value="NAD(P)-bd_dom_sf"/>
</dbReference>
<dbReference type="GO" id="GO:0016616">
    <property type="term" value="F:oxidoreductase activity, acting on the CH-OH group of donors, NAD or NADP as acceptor"/>
    <property type="evidence" value="ECO:0007669"/>
    <property type="project" value="UniProtKB-ARBA"/>
</dbReference>